<keyword evidence="6" id="KW-0862">Zinc</keyword>
<evidence type="ECO:0000256" key="8">
    <source>
        <dbReference type="ARBA" id="ARBA00035238"/>
    </source>
</evidence>
<evidence type="ECO:0000256" key="3">
    <source>
        <dbReference type="ARBA" id="ARBA00022723"/>
    </source>
</evidence>
<feature type="domain" description="CobW/HypB/UreG nucleotide-binding" evidence="10">
    <location>
        <begin position="83"/>
        <end position="245"/>
    </location>
</feature>
<dbReference type="RefSeq" id="WP_126999215.1">
    <property type="nucleotide sequence ID" value="NZ_JBNPXW010000003.1"/>
</dbReference>
<feature type="region of interest" description="Disordered" evidence="9">
    <location>
        <begin position="1"/>
        <end position="64"/>
    </location>
</feature>
<protein>
    <recommendedName>
        <fullName evidence="8">Hydrogenase maturation factor HypB</fullName>
    </recommendedName>
</protein>
<dbReference type="AlphaFoldDB" id="A0A433J7L3"/>
<dbReference type="GO" id="GO:0003924">
    <property type="term" value="F:GTPase activity"/>
    <property type="evidence" value="ECO:0007669"/>
    <property type="project" value="InterPro"/>
</dbReference>
<dbReference type="GO" id="GO:0005525">
    <property type="term" value="F:GTP binding"/>
    <property type="evidence" value="ECO:0007669"/>
    <property type="project" value="UniProtKB-KW"/>
</dbReference>
<sequence>MPADHDQHPDHEHIGPDGKVYRRPVAVPVHRHASHPDDEGEHDHVGPDGRVFRHSHHGNGPRVDAAASANRRRFAEAGVFVMTLLSNPGAGKTTLLARTLTELKNRVPMAAVVDDPRTGLDAARLRATGAAVVQAEAATQSSTGRLDAMAVGAAADRLGLAEDSVLFIEAAPIPAHAAGADLGETHRILLLPVTEGEDRPLKHPDLIAAADLLVVTKTDLLPHLSMDVERLIDHAQRLKPSLAVIALSATSGQGLRAWYDWIEDGLAEARAGR</sequence>
<keyword evidence="3" id="KW-0479">Metal-binding</keyword>
<dbReference type="Gene3D" id="3.40.50.300">
    <property type="entry name" value="P-loop containing nucleotide triphosphate hydrolases"/>
    <property type="match status" value="1"/>
</dbReference>
<comment type="caution">
    <text evidence="11">The sequence shown here is derived from an EMBL/GenBank/DDBJ whole genome shotgun (WGS) entry which is preliminary data.</text>
</comment>
<evidence type="ECO:0000256" key="4">
    <source>
        <dbReference type="ARBA" id="ARBA00022741"/>
    </source>
</evidence>
<evidence type="ECO:0000256" key="6">
    <source>
        <dbReference type="ARBA" id="ARBA00022833"/>
    </source>
</evidence>
<dbReference type="Pfam" id="PF02492">
    <property type="entry name" value="cobW"/>
    <property type="match status" value="1"/>
</dbReference>
<dbReference type="GO" id="GO:0051604">
    <property type="term" value="P:protein maturation"/>
    <property type="evidence" value="ECO:0007669"/>
    <property type="project" value="InterPro"/>
</dbReference>
<feature type="compositionally biased region" description="Basic and acidic residues" evidence="9">
    <location>
        <begin position="34"/>
        <end position="51"/>
    </location>
</feature>
<evidence type="ECO:0000256" key="1">
    <source>
        <dbReference type="ARBA" id="ARBA00006211"/>
    </source>
</evidence>
<keyword evidence="12" id="KW-1185">Reference proteome</keyword>
<proteinExistence type="inferred from homology"/>
<keyword evidence="2" id="KW-0533">Nickel</keyword>
<dbReference type="InterPro" id="IPR004392">
    <property type="entry name" value="Hyd_mat_HypB"/>
</dbReference>
<dbReference type="PANTHER" id="PTHR30134">
    <property type="entry name" value="HYDROGENASE PROTEIN ASSEMBLY PROTEIN, NICKEL CHAPERONE"/>
    <property type="match status" value="1"/>
</dbReference>
<dbReference type="Proteomes" id="UP000280346">
    <property type="component" value="Unassembled WGS sequence"/>
</dbReference>
<dbReference type="InterPro" id="IPR027417">
    <property type="entry name" value="P-loop_NTPase"/>
</dbReference>
<dbReference type="InterPro" id="IPR003495">
    <property type="entry name" value="CobW/HypB/UreG_nucleotide-bd"/>
</dbReference>
<gene>
    <name evidence="11" type="primary">hypB</name>
    <name evidence="11" type="ORF">EJ913_14955</name>
</gene>
<keyword evidence="5" id="KW-0378">Hydrolase</keyword>
<evidence type="ECO:0000256" key="7">
    <source>
        <dbReference type="ARBA" id="ARBA00023134"/>
    </source>
</evidence>
<keyword evidence="7" id="KW-0342">GTP-binding</keyword>
<dbReference type="EMBL" id="RZIJ01000011">
    <property type="protein sequence ID" value="RUQ69668.1"/>
    <property type="molecule type" value="Genomic_DNA"/>
</dbReference>
<dbReference type="GO" id="GO:0016151">
    <property type="term" value="F:nickel cation binding"/>
    <property type="evidence" value="ECO:0007669"/>
    <property type="project" value="InterPro"/>
</dbReference>
<evidence type="ECO:0000256" key="9">
    <source>
        <dbReference type="SAM" id="MobiDB-lite"/>
    </source>
</evidence>
<evidence type="ECO:0000256" key="2">
    <source>
        <dbReference type="ARBA" id="ARBA00022596"/>
    </source>
</evidence>
<dbReference type="SUPFAM" id="SSF52540">
    <property type="entry name" value="P-loop containing nucleoside triphosphate hydrolases"/>
    <property type="match status" value="1"/>
</dbReference>
<evidence type="ECO:0000313" key="11">
    <source>
        <dbReference type="EMBL" id="RUQ69668.1"/>
    </source>
</evidence>
<reference evidence="11 12" key="1">
    <citation type="submission" date="2018-12" db="EMBL/GenBank/DDBJ databases">
        <authorList>
            <person name="Yang Y."/>
        </authorList>
    </citation>
    <scope>NUCLEOTIDE SEQUENCE [LARGE SCALE GENOMIC DNA]</scope>
    <source>
        <strain evidence="11 12">GSF71</strain>
    </source>
</reference>
<name>A0A433J7L3_9PROT</name>
<evidence type="ECO:0000256" key="5">
    <source>
        <dbReference type="ARBA" id="ARBA00022801"/>
    </source>
</evidence>
<dbReference type="GO" id="GO:0008270">
    <property type="term" value="F:zinc ion binding"/>
    <property type="evidence" value="ECO:0007669"/>
    <property type="project" value="TreeGrafter"/>
</dbReference>
<dbReference type="NCBIfam" id="TIGR00073">
    <property type="entry name" value="hypB"/>
    <property type="match status" value="1"/>
</dbReference>
<keyword evidence="4" id="KW-0547">Nucleotide-binding</keyword>
<feature type="compositionally biased region" description="Basic and acidic residues" evidence="9">
    <location>
        <begin position="1"/>
        <end position="20"/>
    </location>
</feature>
<organism evidence="11 12">
    <name type="scientific">Azospirillum doebereinerae</name>
    <dbReference type="NCBI Taxonomy" id="92933"/>
    <lineage>
        <taxon>Bacteria</taxon>
        <taxon>Pseudomonadati</taxon>
        <taxon>Pseudomonadota</taxon>
        <taxon>Alphaproteobacteria</taxon>
        <taxon>Rhodospirillales</taxon>
        <taxon>Azospirillaceae</taxon>
        <taxon>Azospirillum</taxon>
    </lineage>
</organism>
<evidence type="ECO:0000259" key="10">
    <source>
        <dbReference type="Pfam" id="PF02492"/>
    </source>
</evidence>
<dbReference type="OrthoDB" id="9802035at2"/>
<evidence type="ECO:0000313" key="12">
    <source>
        <dbReference type="Proteomes" id="UP000280346"/>
    </source>
</evidence>
<comment type="similarity">
    <text evidence="1">Belongs to the SIMIBI class G3E GTPase family. HypB/HupM subfamily.</text>
</comment>
<accession>A0A433J7L3</accession>
<dbReference type="PANTHER" id="PTHR30134:SF2">
    <property type="entry name" value="HYDROGENASE MATURATION FACTOR HYPB"/>
    <property type="match status" value="1"/>
</dbReference>